<organism evidence="1 2">
    <name type="scientific">Candidatus Endolissoclinum faulkneri L2</name>
    <dbReference type="NCBI Taxonomy" id="1193729"/>
    <lineage>
        <taxon>Bacteria</taxon>
        <taxon>Pseudomonadati</taxon>
        <taxon>Pseudomonadota</taxon>
        <taxon>Alphaproteobacteria</taxon>
        <taxon>Rhodospirillales</taxon>
        <taxon>Rhodospirillaceae</taxon>
        <taxon>Candidatus Endolissoclinum</taxon>
    </lineage>
</organism>
<dbReference type="HOGENOM" id="CLU_3326025_0_0_5"/>
<dbReference type="Proteomes" id="UP000010077">
    <property type="component" value="Chromosome"/>
</dbReference>
<sequence>MQKDHLSCSCKDFPNSILYNESIFILICIRNWLCFLSH</sequence>
<accession>K7ZDE0</accession>
<protein>
    <submittedName>
        <fullName evidence="1">Uncharacterized protein</fullName>
    </submittedName>
</protein>
<dbReference type="KEGG" id="thal:A1OE_1262"/>
<reference evidence="1 2" key="1">
    <citation type="journal article" date="2012" name="Proc. Natl. Acad. Sci. U.S.A.">
        <title>Genome streamlining and chemical defense in a coral reef symbiosis.</title>
        <authorList>
            <person name="Kwan J.C."/>
            <person name="Donia M.S."/>
            <person name="Han A.W."/>
            <person name="Hirose E."/>
            <person name="Haygood M.G."/>
            <person name="Schmidt E.W."/>
        </authorList>
    </citation>
    <scope>NUCLEOTIDE SEQUENCE [LARGE SCALE GENOMIC DNA]</scope>
    <source>
        <strain evidence="1 2">L2</strain>
    </source>
</reference>
<keyword evidence="2" id="KW-1185">Reference proteome</keyword>
<gene>
    <name evidence="1" type="ORF">A1OE_1262</name>
</gene>
<evidence type="ECO:0000313" key="2">
    <source>
        <dbReference type="Proteomes" id="UP000010077"/>
    </source>
</evidence>
<dbReference type="EMBL" id="CP003539">
    <property type="protein sequence ID" value="AFX99436.1"/>
    <property type="molecule type" value="Genomic_DNA"/>
</dbReference>
<name>K7ZDE0_9PROT</name>
<proteinExistence type="predicted"/>
<evidence type="ECO:0000313" key="1">
    <source>
        <dbReference type="EMBL" id="AFX99436.1"/>
    </source>
</evidence>
<dbReference type="AlphaFoldDB" id="K7ZDE0"/>